<evidence type="ECO:0000313" key="1">
    <source>
        <dbReference type="EMBL" id="KZT37939.1"/>
    </source>
</evidence>
<dbReference type="EMBL" id="KV428073">
    <property type="protein sequence ID" value="KZT37939.1"/>
    <property type="molecule type" value="Genomic_DNA"/>
</dbReference>
<dbReference type="AlphaFoldDB" id="A0A166CXV0"/>
<evidence type="ECO:0000313" key="2">
    <source>
        <dbReference type="Proteomes" id="UP000076798"/>
    </source>
</evidence>
<proteinExistence type="predicted"/>
<protein>
    <submittedName>
        <fullName evidence="1">Uncharacterized protein</fullName>
    </submittedName>
</protein>
<organism evidence="1 2">
    <name type="scientific">Sistotremastrum suecicum HHB10207 ss-3</name>
    <dbReference type="NCBI Taxonomy" id="1314776"/>
    <lineage>
        <taxon>Eukaryota</taxon>
        <taxon>Fungi</taxon>
        <taxon>Dikarya</taxon>
        <taxon>Basidiomycota</taxon>
        <taxon>Agaricomycotina</taxon>
        <taxon>Agaricomycetes</taxon>
        <taxon>Sistotremastrales</taxon>
        <taxon>Sistotremastraceae</taxon>
        <taxon>Sistotremastrum</taxon>
    </lineage>
</organism>
<name>A0A166CXV0_9AGAM</name>
<keyword evidence="2" id="KW-1185">Reference proteome</keyword>
<reference evidence="1 2" key="1">
    <citation type="journal article" date="2016" name="Mol. Biol. Evol.">
        <title>Comparative Genomics of Early-Diverging Mushroom-Forming Fungi Provides Insights into the Origins of Lignocellulose Decay Capabilities.</title>
        <authorList>
            <person name="Nagy L.G."/>
            <person name="Riley R."/>
            <person name="Tritt A."/>
            <person name="Adam C."/>
            <person name="Daum C."/>
            <person name="Floudas D."/>
            <person name="Sun H."/>
            <person name="Yadav J.S."/>
            <person name="Pangilinan J."/>
            <person name="Larsson K.H."/>
            <person name="Matsuura K."/>
            <person name="Barry K."/>
            <person name="Labutti K."/>
            <person name="Kuo R."/>
            <person name="Ohm R.A."/>
            <person name="Bhattacharya S.S."/>
            <person name="Shirouzu T."/>
            <person name="Yoshinaga Y."/>
            <person name="Martin F.M."/>
            <person name="Grigoriev I.V."/>
            <person name="Hibbett D.S."/>
        </authorList>
    </citation>
    <scope>NUCLEOTIDE SEQUENCE [LARGE SCALE GENOMIC DNA]</scope>
    <source>
        <strain evidence="1 2">HHB10207 ss-3</strain>
    </source>
</reference>
<accession>A0A166CXV0</accession>
<dbReference type="Proteomes" id="UP000076798">
    <property type="component" value="Unassembled WGS sequence"/>
</dbReference>
<gene>
    <name evidence="1" type="ORF">SISSUDRAFT_810223</name>
</gene>
<sequence>MESCNCHSHAPWELSLRDEASGVTERSTDKESHDEEALAHIYAIGSIILHVEGIFLRKYHCSFSCFCRMISARG</sequence>